<accession>A0ACC2PDI6</accession>
<organism evidence="1 2">
    <name type="scientific">Eretmocerus hayati</name>
    <dbReference type="NCBI Taxonomy" id="131215"/>
    <lineage>
        <taxon>Eukaryota</taxon>
        <taxon>Metazoa</taxon>
        <taxon>Ecdysozoa</taxon>
        <taxon>Arthropoda</taxon>
        <taxon>Hexapoda</taxon>
        <taxon>Insecta</taxon>
        <taxon>Pterygota</taxon>
        <taxon>Neoptera</taxon>
        <taxon>Endopterygota</taxon>
        <taxon>Hymenoptera</taxon>
        <taxon>Apocrita</taxon>
        <taxon>Proctotrupomorpha</taxon>
        <taxon>Chalcidoidea</taxon>
        <taxon>Aphelinidae</taxon>
        <taxon>Aphelininae</taxon>
        <taxon>Eretmocerus</taxon>
    </lineage>
</organism>
<protein>
    <submittedName>
        <fullName evidence="1">Uncharacterized protein</fullName>
    </submittedName>
</protein>
<dbReference type="EMBL" id="CM056742">
    <property type="protein sequence ID" value="KAJ8681061.1"/>
    <property type="molecule type" value="Genomic_DNA"/>
</dbReference>
<reference evidence="1" key="1">
    <citation type="submission" date="2023-04" db="EMBL/GenBank/DDBJ databases">
        <title>A chromosome-level genome assembly of the parasitoid wasp Eretmocerus hayati.</title>
        <authorList>
            <person name="Zhong Y."/>
            <person name="Liu S."/>
            <person name="Liu Y."/>
        </authorList>
    </citation>
    <scope>NUCLEOTIDE SEQUENCE</scope>
    <source>
        <strain evidence="1">ZJU_SS_LIU_2023</strain>
    </source>
</reference>
<evidence type="ECO:0000313" key="2">
    <source>
        <dbReference type="Proteomes" id="UP001239111"/>
    </source>
</evidence>
<proteinExistence type="predicted"/>
<dbReference type="Proteomes" id="UP001239111">
    <property type="component" value="Chromosome 2"/>
</dbReference>
<evidence type="ECO:0000313" key="1">
    <source>
        <dbReference type="EMBL" id="KAJ8681061.1"/>
    </source>
</evidence>
<sequence>MILLHPHYCVPREYVKCFHGAVLKSDLNTARSLIEAAKLIHLECKLDVCQIALYQRKFNALHLAVQSITQDKIQLWKTITFLVDAGLKVIEDHPKPYTTCAQEAFKVEDGKLLKFFVDQGSNVNFVDYEGLTLLHHVLKRRDSKSIKLVEWLIKKGTVLDHQQNTKMSYPYLNFAAMHPNCPWQMIKVLSDAGADINGTNVRNVTSLAQAAQVGNEELVRNLIDFGANINITRCWRNSALELAVRARRKNMVLFLLSKGVNLEAKDADGHGFFRDSLVYLKSGWRNQFQDILKICLSHGAVTISKRYSQLLVLLQQPEFNIVEWMDILIHAAINGNK</sequence>
<gene>
    <name evidence="1" type="ORF">QAD02_016848</name>
</gene>
<keyword evidence="2" id="KW-1185">Reference proteome</keyword>
<name>A0ACC2PDI6_9HYME</name>
<comment type="caution">
    <text evidence="1">The sequence shown here is derived from an EMBL/GenBank/DDBJ whole genome shotgun (WGS) entry which is preliminary data.</text>
</comment>